<evidence type="ECO:0000256" key="2">
    <source>
        <dbReference type="RuleBase" id="RU003690"/>
    </source>
</evidence>
<dbReference type="EMBL" id="CM016556">
    <property type="protein sequence ID" value="TKW17370.1"/>
    <property type="molecule type" value="Genomic_DNA"/>
</dbReference>
<accession>A0A4U6UM53</accession>
<dbReference type="SUPFAM" id="SSF51445">
    <property type="entry name" value="(Trans)glycosidases"/>
    <property type="match status" value="1"/>
</dbReference>
<reference evidence="3" key="1">
    <citation type="submission" date="2019-03" db="EMBL/GenBank/DDBJ databases">
        <title>WGS assembly of Setaria viridis.</title>
        <authorList>
            <person name="Huang P."/>
            <person name="Jenkins J."/>
            <person name="Grimwood J."/>
            <person name="Barry K."/>
            <person name="Healey A."/>
            <person name="Mamidi S."/>
            <person name="Sreedasyam A."/>
            <person name="Shu S."/>
            <person name="Feldman M."/>
            <person name="Wu J."/>
            <person name="Yu Y."/>
            <person name="Chen C."/>
            <person name="Johnson J."/>
            <person name="Rokhsar D."/>
            <person name="Baxter I."/>
            <person name="Schmutz J."/>
            <person name="Brutnell T."/>
            <person name="Kellogg E."/>
        </authorList>
    </citation>
    <scope>NUCLEOTIDE SEQUENCE [LARGE SCALE GENOMIC DNA]</scope>
</reference>
<dbReference type="InterPro" id="IPR017853">
    <property type="entry name" value="GH"/>
</dbReference>
<dbReference type="Gene3D" id="3.20.20.80">
    <property type="entry name" value="Glycosidases"/>
    <property type="match status" value="1"/>
</dbReference>
<name>A0A4U6UM53_SETVI</name>
<comment type="similarity">
    <text evidence="1 2">Belongs to the glycosyl hydrolase 1 family.</text>
</comment>
<dbReference type="Gramene" id="TKW17370">
    <property type="protein sequence ID" value="TKW17370"/>
    <property type="gene ID" value="SEVIR_5G362001v2"/>
</dbReference>
<dbReference type="GO" id="GO:0005975">
    <property type="term" value="P:carbohydrate metabolic process"/>
    <property type="evidence" value="ECO:0007669"/>
    <property type="project" value="InterPro"/>
</dbReference>
<dbReference type="PANTHER" id="PTHR10353:SF335">
    <property type="entry name" value="BETA-GLUCOSIDASE 2"/>
    <property type="match status" value="1"/>
</dbReference>
<evidence type="ECO:0000313" key="4">
    <source>
        <dbReference type="Proteomes" id="UP000298652"/>
    </source>
</evidence>
<gene>
    <name evidence="3" type="ORF">SEVIR_5G362001v2</name>
</gene>
<keyword evidence="4" id="KW-1185">Reference proteome</keyword>
<dbReference type="PANTHER" id="PTHR10353">
    <property type="entry name" value="GLYCOSYL HYDROLASE"/>
    <property type="match status" value="1"/>
</dbReference>
<dbReference type="GO" id="GO:0008422">
    <property type="term" value="F:beta-glucosidase activity"/>
    <property type="evidence" value="ECO:0007669"/>
    <property type="project" value="UniProtKB-ARBA"/>
</dbReference>
<dbReference type="Proteomes" id="UP000298652">
    <property type="component" value="Chromosome 5"/>
</dbReference>
<dbReference type="Pfam" id="PF00232">
    <property type="entry name" value="Glyco_hydro_1"/>
    <property type="match status" value="1"/>
</dbReference>
<dbReference type="AlphaFoldDB" id="A0A4U6UM53"/>
<sequence length="263" mass="29008">MPLTPVEVFCIICWEVGSRAPRIRIVDSVSGPLSADRRAFTKDMAAAVAAISLLLPLSAPGAAPVLGFTRVTSLKISSSDPLPRLIRENARQKQWRYSCRRVPQVQGRGAINPKGLQYYNNLIDELVRHGVQVHVMIYQLDLPQVLEDEYGGWLNPRIVEDFTAYADVCFKDFGDRVSYWTTLDEVNVAALGSYDVVQIPLGRCSDPFGVTKCIVGNSSVEPYIAAHNMLLALASASRLYRGKYQMSNLVNANNTSVIALAMC</sequence>
<proteinExistence type="inferred from homology"/>
<evidence type="ECO:0000256" key="1">
    <source>
        <dbReference type="ARBA" id="ARBA00010838"/>
    </source>
</evidence>
<evidence type="ECO:0008006" key="5">
    <source>
        <dbReference type="Google" id="ProtNLM"/>
    </source>
</evidence>
<protein>
    <recommendedName>
        <fullName evidence="5">4-hydroxy-7-methoxy-3-oxo-3,4-dihydro-2H-1,4-benzoxazin-2-yl glucosidebeta-D-glucosidase</fullName>
    </recommendedName>
</protein>
<organism evidence="3 4">
    <name type="scientific">Setaria viridis</name>
    <name type="common">Green bristlegrass</name>
    <name type="synonym">Setaria italica subsp. viridis</name>
    <dbReference type="NCBI Taxonomy" id="4556"/>
    <lineage>
        <taxon>Eukaryota</taxon>
        <taxon>Viridiplantae</taxon>
        <taxon>Streptophyta</taxon>
        <taxon>Embryophyta</taxon>
        <taxon>Tracheophyta</taxon>
        <taxon>Spermatophyta</taxon>
        <taxon>Magnoliopsida</taxon>
        <taxon>Liliopsida</taxon>
        <taxon>Poales</taxon>
        <taxon>Poaceae</taxon>
        <taxon>PACMAD clade</taxon>
        <taxon>Panicoideae</taxon>
        <taxon>Panicodae</taxon>
        <taxon>Paniceae</taxon>
        <taxon>Cenchrinae</taxon>
        <taxon>Setaria</taxon>
    </lineage>
</organism>
<dbReference type="InterPro" id="IPR001360">
    <property type="entry name" value="Glyco_hydro_1"/>
</dbReference>
<evidence type="ECO:0000313" key="3">
    <source>
        <dbReference type="EMBL" id="TKW17370.1"/>
    </source>
</evidence>